<evidence type="ECO:0000313" key="3">
    <source>
        <dbReference type="Proteomes" id="UP000007015"/>
    </source>
</evidence>
<feature type="region of interest" description="Disordered" evidence="1">
    <location>
        <begin position="74"/>
        <end position="106"/>
    </location>
</feature>
<evidence type="ECO:0000313" key="2">
    <source>
        <dbReference type="EMBL" id="EEC77092.1"/>
    </source>
</evidence>
<reference evidence="2 3" key="1">
    <citation type="journal article" date="2005" name="PLoS Biol.">
        <title>The genomes of Oryza sativa: a history of duplications.</title>
        <authorList>
            <person name="Yu J."/>
            <person name="Wang J."/>
            <person name="Lin W."/>
            <person name="Li S."/>
            <person name="Li H."/>
            <person name="Zhou J."/>
            <person name="Ni P."/>
            <person name="Dong W."/>
            <person name="Hu S."/>
            <person name="Zeng C."/>
            <person name="Zhang J."/>
            <person name="Zhang Y."/>
            <person name="Li R."/>
            <person name="Xu Z."/>
            <person name="Li S."/>
            <person name="Li X."/>
            <person name="Zheng H."/>
            <person name="Cong L."/>
            <person name="Lin L."/>
            <person name="Yin J."/>
            <person name="Geng J."/>
            <person name="Li G."/>
            <person name="Shi J."/>
            <person name="Liu J."/>
            <person name="Lv H."/>
            <person name="Li J."/>
            <person name="Wang J."/>
            <person name="Deng Y."/>
            <person name="Ran L."/>
            <person name="Shi X."/>
            <person name="Wang X."/>
            <person name="Wu Q."/>
            <person name="Li C."/>
            <person name="Ren X."/>
            <person name="Wang J."/>
            <person name="Wang X."/>
            <person name="Li D."/>
            <person name="Liu D."/>
            <person name="Zhang X."/>
            <person name="Ji Z."/>
            <person name="Zhao W."/>
            <person name="Sun Y."/>
            <person name="Zhang Z."/>
            <person name="Bao J."/>
            <person name="Han Y."/>
            <person name="Dong L."/>
            <person name="Ji J."/>
            <person name="Chen P."/>
            <person name="Wu S."/>
            <person name="Liu J."/>
            <person name="Xiao Y."/>
            <person name="Bu D."/>
            <person name="Tan J."/>
            <person name="Yang L."/>
            <person name="Ye C."/>
            <person name="Zhang J."/>
            <person name="Xu J."/>
            <person name="Zhou Y."/>
            <person name="Yu Y."/>
            <person name="Zhang B."/>
            <person name="Zhuang S."/>
            <person name="Wei H."/>
            <person name="Liu B."/>
            <person name="Lei M."/>
            <person name="Yu H."/>
            <person name="Li Y."/>
            <person name="Xu H."/>
            <person name="Wei S."/>
            <person name="He X."/>
            <person name="Fang L."/>
            <person name="Zhang Z."/>
            <person name="Zhang Y."/>
            <person name="Huang X."/>
            <person name="Su Z."/>
            <person name="Tong W."/>
            <person name="Li J."/>
            <person name="Tong Z."/>
            <person name="Li S."/>
            <person name="Ye J."/>
            <person name="Wang L."/>
            <person name="Fang L."/>
            <person name="Lei T."/>
            <person name="Chen C."/>
            <person name="Chen H."/>
            <person name="Xu Z."/>
            <person name="Li H."/>
            <person name="Huang H."/>
            <person name="Zhang F."/>
            <person name="Xu H."/>
            <person name="Li N."/>
            <person name="Zhao C."/>
            <person name="Li S."/>
            <person name="Dong L."/>
            <person name="Huang Y."/>
            <person name="Li L."/>
            <person name="Xi Y."/>
            <person name="Qi Q."/>
            <person name="Li W."/>
            <person name="Zhang B."/>
            <person name="Hu W."/>
            <person name="Zhang Y."/>
            <person name="Tian X."/>
            <person name="Jiao Y."/>
            <person name="Liang X."/>
            <person name="Jin J."/>
            <person name="Gao L."/>
            <person name="Zheng W."/>
            <person name="Hao B."/>
            <person name="Liu S."/>
            <person name="Wang W."/>
            <person name="Yuan L."/>
            <person name="Cao M."/>
            <person name="McDermott J."/>
            <person name="Samudrala R."/>
            <person name="Wang J."/>
            <person name="Wong G.K."/>
            <person name="Yang H."/>
        </authorList>
    </citation>
    <scope>NUCLEOTIDE SEQUENCE [LARGE SCALE GENOMIC DNA]</scope>
    <source>
        <strain evidence="3">cv. 93-11</strain>
    </source>
</reference>
<sequence>MTTNTPRGSGRSGEPGGRQIRDDWRGQPERRTGCGGALPAVVGGSTGPLEWRSRKPGVAVAALQCRREGAPVWAPTAEHQVSGRRGGADQIDDDRGRWSQQGDDPR</sequence>
<gene>
    <name evidence="2" type="ORF">OsI_15500</name>
</gene>
<proteinExistence type="predicted"/>
<dbReference type="Gramene" id="BGIOSGA016193-TA">
    <property type="protein sequence ID" value="BGIOSGA016193-PA"/>
    <property type="gene ID" value="BGIOSGA016193"/>
</dbReference>
<protein>
    <submittedName>
        <fullName evidence="2">Uncharacterized protein</fullName>
    </submittedName>
</protein>
<dbReference type="Proteomes" id="UP000007015">
    <property type="component" value="Chromosome 4"/>
</dbReference>
<accession>B8ASR3</accession>
<evidence type="ECO:0000256" key="1">
    <source>
        <dbReference type="SAM" id="MobiDB-lite"/>
    </source>
</evidence>
<feature type="compositionally biased region" description="Basic and acidic residues" evidence="1">
    <location>
        <begin position="93"/>
        <end position="106"/>
    </location>
</feature>
<name>B8ASR3_ORYSI</name>
<feature type="compositionally biased region" description="Basic and acidic residues" evidence="1">
    <location>
        <begin position="19"/>
        <end position="32"/>
    </location>
</feature>
<dbReference type="HOGENOM" id="CLU_2227639_0_0_1"/>
<organism evidence="2 3">
    <name type="scientific">Oryza sativa subsp. indica</name>
    <name type="common">Rice</name>
    <dbReference type="NCBI Taxonomy" id="39946"/>
    <lineage>
        <taxon>Eukaryota</taxon>
        <taxon>Viridiplantae</taxon>
        <taxon>Streptophyta</taxon>
        <taxon>Embryophyta</taxon>
        <taxon>Tracheophyta</taxon>
        <taxon>Spermatophyta</taxon>
        <taxon>Magnoliopsida</taxon>
        <taxon>Liliopsida</taxon>
        <taxon>Poales</taxon>
        <taxon>Poaceae</taxon>
        <taxon>BOP clade</taxon>
        <taxon>Oryzoideae</taxon>
        <taxon>Oryzeae</taxon>
        <taxon>Oryzinae</taxon>
        <taxon>Oryza</taxon>
        <taxon>Oryza sativa</taxon>
    </lineage>
</organism>
<dbReference type="EMBL" id="CM000129">
    <property type="protein sequence ID" value="EEC77092.1"/>
    <property type="molecule type" value="Genomic_DNA"/>
</dbReference>
<dbReference type="AlphaFoldDB" id="B8ASR3"/>
<keyword evidence="3" id="KW-1185">Reference proteome</keyword>
<feature type="region of interest" description="Disordered" evidence="1">
    <location>
        <begin position="1"/>
        <end position="49"/>
    </location>
</feature>